<evidence type="ECO:0000313" key="3">
    <source>
        <dbReference type="Proteomes" id="UP000261480"/>
    </source>
</evidence>
<sequence>MFVWLALSDVAISFMCYECTRFRYLPKILTVRLTVLLLHNYVLFVALFHQTPVSFVYNRTKPS</sequence>
<reference evidence="2" key="2">
    <citation type="submission" date="2025-09" db="UniProtKB">
        <authorList>
            <consortium name="Ensembl"/>
        </authorList>
    </citation>
    <scope>IDENTIFICATION</scope>
</reference>
<keyword evidence="1" id="KW-0812">Transmembrane</keyword>
<feature type="transmembrane region" description="Helical" evidence="1">
    <location>
        <begin position="29"/>
        <end position="49"/>
    </location>
</feature>
<accession>A0A3B3X713</accession>
<reference evidence="2" key="1">
    <citation type="submission" date="2025-08" db="UniProtKB">
        <authorList>
            <consortium name="Ensembl"/>
        </authorList>
    </citation>
    <scope>IDENTIFICATION</scope>
</reference>
<name>A0A3B3X713_9TELE</name>
<proteinExistence type="predicted"/>
<keyword evidence="3" id="KW-1185">Reference proteome</keyword>
<dbReference type="AlphaFoldDB" id="A0A3B3X713"/>
<evidence type="ECO:0000313" key="2">
    <source>
        <dbReference type="Ensembl" id="ENSPMEP00000010822.1"/>
    </source>
</evidence>
<keyword evidence="1" id="KW-0472">Membrane</keyword>
<protein>
    <submittedName>
        <fullName evidence="2">Uncharacterized protein</fullName>
    </submittedName>
</protein>
<organism evidence="2 3">
    <name type="scientific">Poecilia mexicana</name>
    <dbReference type="NCBI Taxonomy" id="48701"/>
    <lineage>
        <taxon>Eukaryota</taxon>
        <taxon>Metazoa</taxon>
        <taxon>Chordata</taxon>
        <taxon>Craniata</taxon>
        <taxon>Vertebrata</taxon>
        <taxon>Euteleostomi</taxon>
        <taxon>Actinopterygii</taxon>
        <taxon>Neopterygii</taxon>
        <taxon>Teleostei</taxon>
        <taxon>Neoteleostei</taxon>
        <taxon>Acanthomorphata</taxon>
        <taxon>Ovalentaria</taxon>
        <taxon>Atherinomorphae</taxon>
        <taxon>Cyprinodontiformes</taxon>
        <taxon>Poeciliidae</taxon>
        <taxon>Poeciliinae</taxon>
        <taxon>Poecilia</taxon>
    </lineage>
</organism>
<dbReference type="Proteomes" id="UP000261480">
    <property type="component" value="Unplaced"/>
</dbReference>
<keyword evidence="1" id="KW-1133">Transmembrane helix</keyword>
<evidence type="ECO:0000256" key="1">
    <source>
        <dbReference type="SAM" id="Phobius"/>
    </source>
</evidence>
<dbReference type="Ensembl" id="ENSPMET00000017781.1">
    <property type="protein sequence ID" value="ENSPMEP00000010822.1"/>
    <property type="gene ID" value="ENSPMEG00000012816.1"/>
</dbReference>